<dbReference type="PROSITE" id="PS50941">
    <property type="entry name" value="CHIT_BIND_I_2"/>
    <property type="match status" value="1"/>
</dbReference>
<evidence type="ECO:0000256" key="3">
    <source>
        <dbReference type="SAM" id="SignalP"/>
    </source>
</evidence>
<keyword evidence="3" id="KW-0732">Signal</keyword>
<reference evidence="5 6" key="1">
    <citation type="submission" date="2016-03" db="EMBL/GenBank/DDBJ databases">
        <authorList>
            <person name="Ploux O."/>
        </authorList>
    </citation>
    <scope>NUCLEOTIDE SEQUENCE [LARGE SCALE GENOMIC DNA]</scope>
    <source>
        <strain evidence="5 6">UAMH 11012</strain>
    </source>
</reference>
<feature type="signal peptide" evidence="3">
    <location>
        <begin position="1"/>
        <end position="18"/>
    </location>
</feature>
<organism evidence="5 6">
    <name type="scientific">Phialocephala subalpina</name>
    <dbReference type="NCBI Taxonomy" id="576137"/>
    <lineage>
        <taxon>Eukaryota</taxon>
        <taxon>Fungi</taxon>
        <taxon>Dikarya</taxon>
        <taxon>Ascomycota</taxon>
        <taxon>Pezizomycotina</taxon>
        <taxon>Leotiomycetes</taxon>
        <taxon>Helotiales</taxon>
        <taxon>Mollisiaceae</taxon>
        <taxon>Phialocephala</taxon>
        <taxon>Phialocephala fortinii species complex</taxon>
    </lineage>
</organism>
<dbReference type="STRING" id="576137.A0A1L7WUC8"/>
<feature type="domain" description="Chitin-binding type-1" evidence="4">
    <location>
        <begin position="433"/>
        <end position="481"/>
    </location>
</feature>
<dbReference type="OrthoDB" id="3565365at2759"/>
<keyword evidence="1 2" id="KW-0147">Chitin-binding</keyword>
<proteinExistence type="predicted"/>
<evidence type="ECO:0000313" key="5">
    <source>
        <dbReference type="EMBL" id="CZR56367.1"/>
    </source>
</evidence>
<dbReference type="AlphaFoldDB" id="A0A1L7WUC8"/>
<evidence type="ECO:0000256" key="1">
    <source>
        <dbReference type="ARBA" id="ARBA00022669"/>
    </source>
</evidence>
<dbReference type="Gene3D" id="3.30.60.10">
    <property type="entry name" value="Endochitinase-like"/>
    <property type="match status" value="1"/>
</dbReference>
<feature type="disulfide bond" evidence="2">
    <location>
        <begin position="454"/>
        <end position="468"/>
    </location>
</feature>
<comment type="caution">
    <text evidence="2">Lacks conserved residue(s) required for the propagation of feature annotation.</text>
</comment>
<dbReference type="GO" id="GO:0008061">
    <property type="term" value="F:chitin binding"/>
    <property type="evidence" value="ECO:0007669"/>
    <property type="project" value="UniProtKB-UniRule"/>
</dbReference>
<sequence length="640" mass="66889">MQRPTALRLALLFAVARADIFDETLCRSIYVTVFDDGSPPPETYVLSSSTTQNAQARTSTQILAPPMLLSSLKLGALIGTSTILAVLPASSPLLPFSMIYNPSTTVSVQDVLSSSFADPGLMPAHLASSPDYIASEATTTPAISFQTTPGQEAQSLPIPSTGTNTGFALHSSSIPEDSTRDASTFETLILLSSSPGELSTIFNIQYLSSLKGQASAFVSTASPEVSLVPSSTQTSSSFAASSSAAISPPTFPECGSFVVAEGALGTNSPPFTAQELYFGAGYTEDPNNPGNPGGKSQITGEALTVDLQSSVSEEACSVVESCFSFGLQYSMLSVDLHLLEISDNKVHWECVGYPQNVGTGEFFTVQNAAAVVAYGYDFVLPPTSSVQAQIPSTSLEVIVLPSTQILMLPTMISPFSTRGSMPSSTPGITPTTDGVCGGSISCLGWVSGGVPAQCCSKYGFCGATDVYCGAGCQQNLGLCGMPLPSYTSLPPSSLMRSTVKVAAESPTAVACAGAPALAQYSCGKQFTELGEYTFQWDLLFFGSCFTEDPTNPGNDPGAPAITKDMSAGTIGAMLDITCNVLNNCMEWAIPQAYDNVDLHLLRDSPTSAHWECIAYYDNAGGDYYNVANPAVILALGYDVE</sequence>
<protein>
    <recommendedName>
        <fullName evidence="4">Chitin-binding type-1 domain-containing protein</fullName>
    </recommendedName>
</protein>
<dbReference type="EMBL" id="FJOG01000008">
    <property type="protein sequence ID" value="CZR56367.1"/>
    <property type="molecule type" value="Genomic_DNA"/>
</dbReference>
<dbReference type="SUPFAM" id="SSF57016">
    <property type="entry name" value="Plant lectins/antimicrobial peptides"/>
    <property type="match status" value="1"/>
</dbReference>
<dbReference type="CDD" id="cd11618">
    <property type="entry name" value="ChtBD1_1"/>
    <property type="match status" value="1"/>
</dbReference>
<keyword evidence="6" id="KW-1185">Reference proteome</keyword>
<gene>
    <name evidence="5" type="ORF">PAC_06255</name>
</gene>
<evidence type="ECO:0000256" key="2">
    <source>
        <dbReference type="PROSITE-ProRule" id="PRU00261"/>
    </source>
</evidence>
<evidence type="ECO:0000313" key="6">
    <source>
        <dbReference type="Proteomes" id="UP000184330"/>
    </source>
</evidence>
<dbReference type="InterPro" id="IPR036861">
    <property type="entry name" value="Endochitinase-like_sf"/>
</dbReference>
<keyword evidence="2" id="KW-1015">Disulfide bond</keyword>
<accession>A0A1L7WUC8</accession>
<dbReference type="Proteomes" id="UP000184330">
    <property type="component" value="Unassembled WGS sequence"/>
</dbReference>
<dbReference type="InterPro" id="IPR001002">
    <property type="entry name" value="Chitin-bd_1"/>
</dbReference>
<name>A0A1L7WUC8_9HELO</name>
<evidence type="ECO:0000259" key="4">
    <source>
        <dbReference type="PROSITE" id="PS50941"/>
    </source>
</evidence>
<feature type="chain" id="PRO_5012589253" description="Chitin-binding type-1 domain-containing protein" evidence="3">
    <location>
        <begin position="19"/>
        <end position="640"/>
    </location>
</feature>